<dbReference type="Proteomes" id="UP001626550">
    <property type="component" value="Unassembled WGS sequence"/>
</dbReference>
<dbReference type="Gene3D" id="3.40.1090.10">
    <property type="entry name" value="Cytosolic phospholipase A2 catalytic domain"/>
    <property type="match status" value="2"/>
</dbReference>
<dbReference type="GO" id="GO:0016042">
    <property type="term" value="P:lipid catabolic process"/>
    <property type="evidence" value="ECO:0007669"/>
    <property type="project" value="UniProtKB-UniRule"/>
</dbReference>
<name>A0ABD2Q8X2_9PLAT</name>
<evidence type="ECO:0000256" key="8">
    <source>
        <dbReference type="ARBA" id="ARBA00023136"/>
    </source>
</evidence>
<accession>A0ABD2Q8X2</accession>
<protein>
    <submittedName>
        <fullName evidence="11">Neuropathy target esterase</fullName>
    </submittedName>
</protein>
<dbReference type="GO" id="GO:0016298">
    <property type="term" value="F:lipase activity"/>
    <property type="evidence" value="ECO:0007669"/>
    <property type="project" value="UniProtKB-ARBA"/>
</dbReference>
<evidence type="ECO:0000256" key="9">
    <source>
        <dbReference type="PROSITE-ProRule" id="PRU01161"/>
    </source>
</evidence>
<dbReference type="PANTHER" id="PTHR14226:SF29">
    <property type="entry name" value="NEUROPATHY TARGET ESTERASE SWS"/>
    <property type="match status" value="1"/>
</dbReference>
<keyword evidence="4 9" id="KW-0378">Hydrolase</keyword>
<dbReference type="InterPro" id="IPR002641">
    <property type="entry name" value="PNPLA_dom"/>
</dbReference>
<dbReference type="EMBL" id="JBJKFK010000618">
    <property type="protein sequence ID" value="KAL3316019.1"/>
    <property type="molecule type" value="Genomic_DNA"/>
</dbReference>
<evidence type="ECO:0000259" key="10">
    <source>
        <dbReference type="PROSITE" id="PS51635"/>
    </source>
</evidence>
<keyword evidence="12" id="KW-1185">Reference proteome</keyword>
<feature type="short sequence motif" description="GXGXXG" evidence="9">
    <location>
        <begin position="204"/>
        <end position="209"/>
    </location>
</feature>
<comment type="caution">
    <text evidence="9">Lacks conserved residue(s) required for the propagation of feature annotation.</text>
</comment>
<dbReference type="InterPro" id="IPR050301">
    <property type="entry name" value="NTE"/>
</dbReference>
<comment type="caution">
    <text evidence="11">The sequence shown here is derived from an EMBL/GenBank/DDBJ whole genome shotgun (WGS) entry which is preliminary data.</text>
</comment>
<reference evidence="11 12" key="1">
    <citation type="submission" date="2024-11" db="EMBL/GenBank/DDBJ databases">
        <title>Adaptive evolution of stress response genes in parasites aligns with host niche diversity.</title>
        <authorList>
            <person name="Hahn C."/>
            <person name="Resl P."/>
        </authorList>
    </citation>
    <scope>NUCLEOTIDE SEQUENCE [LARGE SCALE GENOMIC DNA]</scope>
    <source>
        <strain evidence="11">EGGRZ-B1_66</strain>
        <tissue evidence="11">Body</tissue>
    </source>
</reference>
<organism evidence="11 12">
    <name type="scientific">Cichlidogyrus casuarinus</name>
    <dbReference type="NCBI Taxonomy" id="1844966"/>
    <lineage>
        <taxon>Eukaryota</taxon>
        <taxon>Metazoa</taxon>
        <taxon>Spiralia</taxon>
        <taxon>Lophotrochozoa</taxon>
        <taxon>Platyhelminthes</taxon>
        <taxon>Monogenea</taxon>
        <taxon>Monopisthocotylea</taxon>
        <taxon>Dactylogyridea</taxon>
        <taxon>Ancyrocephalidae</taxon>
        <taxon>Cichlidogyrus</taxon>
    </lineage>
</organism>
<comment type="subcellular location">
    <subcellularLocation>
        <location evidence="1">Membrane</location>
    </subcellularLocation>
</comment>
<evidence type="ECO:0000256" key="4">
    <source>
        <dbReference type="ARBA" id="ARBA00022801"/>
    </source>
</evidence>
<evidence type="ECO:0000313" key="12">
    <source>
        <dbReference type="Proteomes" id="UP001626550"/>
    </source>
</evidence>
<evidence type="ECO:0000256" key="2">
    <source>
        <dbReference type="ARBA" id="ARBA00006636"/>
    </source>
</evidence>
<keyword evidence="3" id="KW-0812">Transmembrane</keyword>
<dbReference type="Pfam" id="PF01734">
    <property type="entry name" value="Patatin"/>
    <property type="match status" value="1"/>
</dbReference>
<proteinExistence type="inferred from homology"/>
<dbReference type="InterPro" id="IPR056556">
    <property type="entry name" value="NTE1_P-loop_dom"/>
</dbReference>
<dbReference type="InterPro" id="IPR016035">
    <property type="entry name" value="Acyl_Trfase/lysoPLipase"/>
</dbReference>
<comment type="similarity">
    <text evidence="2">Belongs to the NTE family.</text>
</comment>
<keyword evidence="5 9" id="KW-0442">Lipid degradation</keyword>
<dbReference type="InterPro" id="IPR001423">
    <property type="entry name" value="LysoPLipase_patatin_CS"/>
</dbReference>
<dbReference type="PANTHER" id="PTHR14226">
    <property type="entry name" value="NEUROPATHY TARGET ESTERASE/SWISS CHEESE D.MELANOGASTER"/>
    <property type="match status" value="1"/>
</dbReference>
<evidence type="ECO:0000256" key="5">
    <source>
        <dbReference type="ARBA" id="ARBA00022963"/>
    </source>
</evidence>
<dbReference type="PROSITE" id="PS01237">
    <property type="entry name" value="UPF0028"/>
    <property type="match status" value="1"/>
</dbReference>
<dbReference type="SUPFAM" id="SSF52151">
    <property type="entry name" value="FabD/lysophospholipase-like"/>
    <property type="match status" value="1"/>
</dbReference>
<dbReference type="GO" id="GO:0016020">
    <property type="term" value="C:membrane"/>
    <property type="evidence" value="ECO:0007669"/>
    <property type="project" value="UniProtKB-SubCell"/>
</dbReference>
<feature type="domain" description="PNPLA" evidence="10">
    <location>
        <begin position="200"/>
        <end position="363"/>
    </location>
</feature>
<dbReference type="AlphaFoldDB" id="A0ABD2Q8X2"/>
<dbReference type="PROSITE" id="PS51635">
    <property type="entry name" value="PNPLA"/>
    <property type="match status" value="1"/>
</dbReference>
<evidence type="ECO:0000256" key="3">
    <source>
        <dbReference type="ARBA" id="ARBA00022692"/>
    </source>
</evidence>
<feature type="short sequence motif" description="GXSXG" evidence="9">
    <location>
        <begin position="231"/>
        <end position="235"/>
    </location>
</feature>
<feature type="active site" description="Proton acceptor" evidence="9">
    <location>
        <position position="353"/>
    </location>
</feature>
<keyword evidence="8" id="KW-0472">Membrane</keyword>
<dbReference type="GO" id="GO:0052689">
    <property type="term" value="F:carboxylic ester hydrolase activity"/>
    <property type="evidence" value="ECO:0007669"/>
    <property type="project" value="UniProtKB-ARBA"/>
</dbReference>
<dbReference type="Pfam" id="PF24179">
    <property type="entry name" value="NTE_Ploop"/>
    <property type="match status" value="1"/>
</dbReference>
<feature type="active site" description="Nucleophile" evidence="9">
    <location>
        <position position="233"/>
    </location>
</feature>
<evidence type="ECO:0000256" key="1">
    <source>
        <dbReference type="ARBA" id="ARBA00004370"/>
    </source>
</evidence>
<keyword evidence="7 9" id="KW-0443">Lipid metabolism</keyword>
<gene>
    <name evidence="11" type="primary">PNPLA6_1</name>
    <name evidence="11" type="ORF">Ciccas_005333</name>
</gene>
<evidence type="ECO:0000313" key="11">
    <source>
        <dbReference type="EMBL" id="KAL3316019.1"/>
    </source>
</evidence>
<evidence type="ECO:0000256" key="7">
    <source>
        <dbReference type="ARBA" id="ARBA00023098"/>
    </source>
</evidence>
<keyword evidence="6" id="KW-1133">Transmembrane helix</keyword>
<evidence type="ECO:0000256" key="6">
    <source>
        <dbReference type="ARBA" id="ARBA00022989"/>
    </source>
</evidence>
<sequence length="363" mass="40800">MPGSSEVNAEAFSFELQHATTPYGSSVRLTSETVTKRLGPKAFEPSNRYRLATWLNHLEDSHRIVYYICDKQRSSVWTRRCIRQTDCILVLHMADSKFSDKPTMIETALKEDQTKVTKVLVLLHSQHKDYPTVGRTAQWLNSRPWISQHFHIRCPSRVLAPRNKQALVSLYTQVFTQEKPNPFADMSRLARCLTGKAIGLVLGGGGARGAAHVGIIKIFQEAGIPVDMIGGTSIGSFMGALWAEEPRIAPFTQRAREFCSSFTSLWAKLKDLTYPTVSIFSGREFNSALKTVFKNRQIEDLWLPFFCITTDITNCKMRVHSNGELWRFVRASMSYPILLPPIGDPMDGALLVDGVFTNNVPGI</sequence>